<proteinExistence type="inferred from homology"/>
<evidence type="ECO:0000313" key="6">
    <source>
        <dbReference type="Proteomes" id="UP000466345"/>
    </source>
</evidence>
<comment type="caution">
    <text evidence="5">The sequence shown here is derived from an EMBL/GenBank/DDBJ whole genome shotgun (WGS) entry which is preliminary data.</text>
</comment>
<sequence length="262" mass="28946">MTTAHHSLTSQASDAAIDAACRMLRLPTMRAQAGDVIARAEREGLSYAGFLAELLMAECEDRDRRRAERRIRAARFPREKSLREFDYSVNPNVDPAVINNLASCEWIAKGHPMCLIGDSGTGKSHLLIALGTAAAMAGYRVRYTTAAALVNELVEAADDKQLGKTIARYGRVDLLEIDELGYLELDRRGAEMLFQVLTEREEKNSIAIASNEAFTGWSRTFTDPRLCAAIVDRLTFNATLIETGTESYRLARTKANRTDGAK</sequence>
<dbReference type="InterPro" id="IPR028350">
    <property type="entry name" value="DNAC/IstB-like"/>
</dbReference>
<comment type="similarity">
    <text evidence="1">Belongs to the IS21/IS1162 putative ATP-binding protein family.</text>
</comment>
<dbReference type="GO" id="GO:0006260">
    <property type="term" value="P:DNA replication"/>
    <property type="evidence" value="ECO:0007669"/>
    <property type="project" value="TreeGrafter"/>
</dbReference>
<protein>
    <submittedName>
        <fullName evidence="5">IS21 family transposase ISLxx3</fullName>
    </submittedName>
</protein>
<dbReference type="InterPro" id="IPR047661">
    <property type="entry name" value="IstB"/>
</dbReference>
<dbReference type="PANTHER" id="PTHR30050:SF4">
    <property type="entry name" value="ATP-BINDING PROTEIN RV3427C IN INSERTION SEQUENCE-RELATED"/>
    <property type="match status" value="1"/>
</dbReference>
<evidence type="ECO:0000256" key="2">
    <source>
        <dbReference type="ARBA" id="ARBA00022741"/>
    </source>
</evidence>
<dbReference type="InterPro" id="IPR020591">
    <property type="entry name" value="Chromosome_initiator_DnaA-like"/>
</dbReference>
<dbReference type="InterPro" id="IPR003593">
    <property type="entry name" value="AAA+_ATPase"/>
</dbReference>
<keyword evidence="2" id="KW-0547">Nucleotide-binding</keyword>
<dbReference type="AlphaFoldDB" id="A0A7K0CPA3"/>
<feature type="domain" description="AAA+ ATPase" evidence="4">
    <location>
        <begin position="109"/>
        <end position="242"/>
    </location>
</feature>
<organism evidence="5 6">
    <name type="scientific">Streptomyces smaragdinus</name>
    <dbReference type="NCBI Taxonomy" id="2585196"/>
    <lineage>
        <taxon>Bacteria</taxon>
        <taxon>Bacillati</taxon>
        <taxon>Actinomycetota</taxon>
        <taxon>Actinomycetes</taxon>
        <taxon>Kitasatosporales</taxon>
        <taxon>Streptomycetaceae</taxon>
        <taxon>Streptomyces</taxon>
    </lineage>
</organism>
<dbReference type="Pfam" id="PF01695">
    <property type="entry name" value="IstB_IS21"/>
    <property type="match status" value="1"/>
</dbReference>
<name>A0A7K0CPA3_9ACTN</name>
<keyword evidence="6" id="KW-1185">Reference proteome</keyword>
<evidence type="ECO:0000256" key="3">
    <source>
        <dbReference type="ARBA" id="ARBA00022840"/>
    </source>
</evidence>
<dbReference type="InterPro" id="IPR002611">
    <property type="entry name" value="IstB_ATP-bd"/>
</dbReference>
<dbReference type="PIRSF" id="PIRSF003073">
    <property type="entry name" value="DNAC_TnpB_IstB"/>
    <property type="match status" value="1"/>
</dbReference>
<dbReference type="PRINTS" id="PR00051">
    <property type="entry name" value="DNAA"/>
</dbReference>
<dbReference type="PANTHER" id="PTHR30050">
    <property type="entry name" value="CHROMOSOMAL REPLICATION INITIATOR PROTEIN DNAA"/>
    <property type="match status" value="1"/>
</dbReference>
<dbReference type="OrthoDB" id="9773429at2"/>
<dbReference type="SMART" id="SM00382">
    <property type="entry name" value="AAA"/>
    <property type="match status" value="1"/>
</dbReference>
<dbReference type="GO" id="GO:0005524">
    <property type="term" value="F:ATP binding"/>
    <property type="evidence" value="ECO:0007669"/>
    <property type="project" value="UniProtKB-KW"/>
</dbReference>
<dbReference type="RefSeq" id="WP_153455973.1">
    <property type="nucleotide sequence ID" value="NZ_WEGJ01000029.1"/>
</dbReference>
<evidence type="ECO:0000259" key="4">
    <source>
        <dbReference type="SMART" id="SM00382"/>
    </source>
</evidence>
<dbReference type="Gene3D" id="3.40.50.300">
    <property type="entry name" value="P-loop containing nucleotide triphosphate hydrolases"/>
    <property type="match status" value="1"/>
</dbReference>
<dbReference type="CDD" id="cd00009">
    <property type="entry name" value="AAA"/>
    <property type="match status" value="1"/>
</dbReference>
<dbReference type="Proteomes" id="UP000466345">
    <property type="component" value="Unassembled WGS sequence"/>
</dbReference>
<accession>A0A7K0CPA3</accession>
<dbReference type="SUPFAM" id="SSF52540">
    <property type="entry name" value="P-loop containing nucleoside triphosphate hydrolases"/>
    <property type="match status" value="1"/>
</dbReference>
<dbReference type="NCBIfam" id="NF038214">
    <property type="entry name" value="IS21_help_AAA"/>
    <property type="match status" value="1"/>
</dbReference>
<evidence type="ECO:0000256" key="1">
    <source>
        <dbReference type="ARBA" id="ARBA00008059"/>
    </source>
</evidence>
<evidence type="ECO:0000313" key="5">
    <source>
        <dbReference type="EMBL" id="MQY15133.1"/>
    </source>
</evidence>
<gene>
    <name evidence="5" type="ORF">SRB5_53110</name>
</gene>
<dbReference type="InterPro" id="IPR027417">
    <property type="entry name" value="P-loop_NTPase"/>
</dbReference>
<keyword evidence="3" id="KW-0067">ATP-binding</keyword>
<dbReference type="EMBL" id="WEGJ01000029">
    <property type="protein sequence ID" value="MQY15133.1"/>
    <property type="molecule type" value="Genomic_DNA"/>
</dbReference>
<reference evidence="5 6" key="1">
    <citation type="submission" date="2019-10" db="EMBL/GenBank/DDBJ databases">
        <title>Streptomyces smaragdinus sp. nov. and Streptomyces fabii sp. nov., isolated from the gut of fungus growing-termite Macrotermes natalensis.</title>
        <authorList>
            <person name="Schwitalla J."/>
            <person name="Benndorf R."/>
            <person name="Martin K."/>
            <person name="De Beer W."/>
            <person name="Kaster A.-K."/>
            <person name="Vollmers J."/>
            <person name="Poulsen M."/>
            <person name="Beemelmanns C."/>
        </authorList>
    </citation>
    <scope>NUCLEOTIDE SEQUENCE [LARGE SCALE GENOMIC DNA]</scope>
    <source>
        <strain evidence="5 6">RB5</strain>
    </source>
</reference>